<gene>
    <name evidence="3" type="ORF">D8780_02300</name>
</gene>
<proteinExistence type="predicted"/>
<keyword evidence="4" id="KW-1185">Reference proteome</keyword>
<evidence type="ECO:0008006" key="5">
    <source>
        <dbReference type="Google" id="ProtNLM"/>
    </source>
</evidence>
<sequence>MWCPMISIQIEDESQIGTARRAATQEAKNAGLSAEEVDRLAIIVTEAGTNLARHAHNGELLIGIEGSGDTRQVTLAALDGGPGISNVEAAMVDGFTTSKEKPHGIGGGLGSMERLADDFEIYSSPSGTVVIAKVGKQRPARRVYDIAGLIVPKPGFEEGGDTFGVNVGKHSTIVMLMDVLGHGPKAARDAATGADAFRRAGNASLEETEAMVADALAGSRGAAALLVEIPHEAGMVRCMGIGNIKGDILHRDGRRHGIPSQPGIVGASSRRARVTEHDWPEGAVLILATDGLKTSPAIAEPPSLFFRGAEIIAAALYKIRRRGTDDCGVLIARARP</sequence>
<comment type="caution">
    <text evidence="3">The sequence shown here is derived from an EMBL/GenBank/DDBJ whole genome shotgun (WGS) entry which is preliminary data.</text>
</comment>
<dbReference type="EMBL" id="RCWN01000001">
    <property type="protein sequence ID" value="RLQ87213.1"/>
    <property type="molecule type" value="Genomic_DNA"/>
</dbReference>
<name>A0A3L7J960_9HYPH</name>
<protein>
    <recommendedName>
        <fullName evidence="5">Anti-sigma regulatory factor</fullName>
    </recommendedName>
</protein>
<evidence type="ECO:0000259" key="2">
    <source>
        <dbReference type="Pfam" id="PF13581"/>
    </source>
</evidence>
<dbReference type="Gene3D" id="3.60.40.10">
    <property type="entry name" value="PPM-type phosphatase domain"/>
    <property type="match status" value="1"/>
</dbReference>
<dbReference type="Proteomes" id="UP000281094">
    <property type="component" value="Unassembled WGS sequence"/>
</dbReference>
<dbReference type="SUPFAM" id="SSF81606">
    <property type="entry name" value="PP2C-like"/>
    <property type="match status" value="1"/>
</dbReference>
<reference evidence="3 4" key="1">
    <citation type="submission" date="2018-10" db="EMBL/GenBank/DDBJ databases">
        <title>Notoacmeibacter sp. M2BS9Y-3-1, whole genome shotgun sequence.</title>
        <authorList>
            <person name="Tuo L."/>
        </authorList>
    </citation>
    <scope>NUCLEOTIDE SEQUENCE [LARGE SCALE GENOMIC DNA]</scope>
    <source>
        <strain evidence="3 4">M2BS9Y-3-1</strain>
    </source>
</reference>
<dbReference type="SUPFAM" id="SSF55874">
    <property type="entry name" value="ATPase domain of HSP90 chaperone/DNA topoisomerase II/histidine kinase"/>
    <property type="match status" value="1"/>
</dbReference>
<feature type="domain" description="PPM-type phosphatase" evidence="1">
    <location>
        <begin position="170"/>
        <end position="296"/>
    </location>
</feature>
<accession>A0A3L7J960</accession>
<dbReference type="Gene3D" id="3.30.565.10">
    <property type="entry name" value="Histidine kinase-like ATPase, C-terminal domain"/>
    <property type="match status" value="1"/>
</dbReference>
<evidence type="ECO:0000313" key="3">
    <source>
        <dbReference type="EMBL" id="RLQ87213.1"/>
    </source>
</evidence>
<dbReference type="Pfam" id="PF13581">
    <property type="entry name" value="HATPase_c_2"/>
    <property type="match status" value="1"/>
</dbReference>
<dbReference type="Pfam" id="PF07228">
    <property type="entry name" value="SpoIIE"/>
    <property type="match status" value="1"/>
</dbReference>
<evidence type="ECO:0000313" key="4">
    <source>
        <dbReference type="Proteomes" id="UP000281094"/>
    </source>
</evidence>
<dbReference type="AlphaFoldDB" id="A0A3L7J960"/>
<dbReference type="InterPro" id="IPR036890">
    <property type="entry name" value="HATPase_C_sf"/>
</dbReference>
<dbReference type="InterPro" id="IPR036457">
    <property type="entry name" value="PPM-type-like_dom_sf"/>
</dbReference>
<dbReference type="PANTHER" id="PTHR35801">
    <property type="entry name" value="PHOSPHOSERINE PHOSPHATASE RSBX"/>
    <property type="match status" value="1"/>
</dbReference>
<dbReference type="InterPro" id="IPR001932">
    <property type="entry name" value="PPM-type_phosphatase-like_dom"/>
</dbReference>
<dbReference type="InterPro" id="IPR003594">
    <property type="entry name" value="HATPase_dom"/>
</dbReference>
<feature type="domain" description="Histidine kinase/HSP90-like ATPase" evidence="2">
    <location>
        <begin position="13"/>
        <end position="132"/>
    </location>
</feature>
<evidence type="ECO:0000259" key="1">
    <source>
        <dbReference type="Pfam" id="PF07228"/>
    </source>
</evidence>
<organism evidence="3 4">
    <name type="scientific">Notoacmeibacter ruber</name>
    <dbReference type="NCBI Taxonomy" id="2670375"/>
    <lineage>
        <taxon>Bacteria</taxon>
        <taxon>Pseudomonadati</taxon>
        <taxon>Pseudomonadota</taxon>
        <taxon>Alphaproteobacteria</taxon>
        <taxon>Hyphomicrobiales</taxon>
        <taxon>Notoacmeibacteraceae</taxon>
        <taxon>Notoacmeibacter</taxon>
    </lineage>
</organism>
<dbReference type="PANTHER" id="PTHR35801:SF1">
    <property type="entry name" value="PHOSPHOSERINE PHOSPHATASE RSBX"/>
    <property type="match status" value="1"/>
</dbReference>
<dbReference type="InterPro" id="IPR039248">
    <property type="entry name" value="Ptase_RsbX"/>
</dbReference>